<evidence type="ECO:0000259" key="4">
    <source>
        <dbReference type="Pfam" id="PF05448"/>
    </source>
</evidence>
<dbReference type="OrthoDB" id="9770528at2"/>
<dbReference type="Proteomes" id="UP000295444">
    <property type="component" value="Unassembled WGS sequence"/>
</dbReference>
<dbReference type="Gene3D" id="3.40.50.1820">
    <property type="entry name" value="alpha/beta hydrolase"/>
    <property type="match status" value="1"/>
</dbReference>
<evidence type="ECO:0000256" key="1">
    <source>
        <dbReference type="PIRSR" id="PIRSR639069-1"/>
    </source>
</evidence>
<dbReference type="RefSeq" id="WP_133852372.1">
    <property type="nucleotide sequence ID" value="NZ_SNXZ01000005.1"/>
</dbReference>
<dbReference type="GO" id="GO:0052689">
    <property type="term" value="F:carboxylic ester hydrolase activity"/>
    <property type="evidence" value="ECO:0007669"/>
    <property type="project" value="TreeGrafter"/>
</dbReference>
<evidence type="ECO:0000256" key="2">
    <source>
        <dbReference type="PIRSR" id="PIRSR639069-2"/>
    </source>
</evidence>
<dbReference type="SUPFAM" id="SSF53474">
    <property type="entry name" value="alpha/beta-Hydrolases"/>
    <property type="match status" value="1"/>
</dbReference>
<dbReference type="GO" id="GO:0005976">
    <property type="term" value="P:polysaccharide metabolic process"/>
    <property type="evidence" value="ECO:0007669"/>
    <property type="project" value="TreeGrafter"/>
</dbReference>
<dbReference type="InterPro" id="IPR039069">
    <property type="entry name" value="CE7"/>
</dbReference>
<evidence type="ECO:0000313" key="6">
    <source>
        <dbReference type="Proteomes" id="UP000295444"/>
    </source>
</evidence>
<dbReference type="PANTHER" id="PTHR40111:SF1">
    <property type="entry name" value="CEPHALOSPORIN-C DEACETYLASE"/>
    <property type="match status" value="1"/>
</dbReference>
<dbReference type="InterPro" id="IPR029058">
    <property type="entry name" value="AB_hydrolase_fold"/>
</dbReference>
<gene>
    <name evidence="5" type="ORF">EV186_105201</name>
</gene>
<feature type="compositionally biased region" description="Basic and acidic residues" evidence="3">
    <location>
        <begin position="119"/>
        <end position="129"/>
    </location>
</feature>
<comment type="caution">
    <text evidence="5">The sequence shown here is derived from an EMBL/GenBank/DDBJ whole genome shotgun (WGS) entry which is preliminary data.</text>
</comment>
<protein>
    <submittedName>
        <fullName evidence="5">Cephalosporin-C deacetylase</fullName>
    </submittedName>
</protein>
<sequence length="317" mass="34581">MPTFDWPLGELRRYQPELTHEPDFDLFWQDTLAAARECTDAPSATPIDAGVRAFATYDVTFPGWAGEPVKGWLVLPSGGSARWCVVEYQGYGVGRGRVHDHLLYAACGVAQFVVDARGHSRGDTGDRSAESSGPHEPGFMTQGAHDPRAHYMRRLITDAVRGLDAARSLVSASRFAVAGPSQGGGQALAVAALGDGVAAVLPDVPFLCDYRRGADVSDRVPYLEIAQFLRKRPELVDDTFRTLSYFDGMNFASRATAPSLFSVALMDPIVPPSTVFAAYNHYAGPKDIRVYPFNEHEGGGSLHAMQRLEFLRKLAEF</sequence>
<dbReference type="EMBL" id="SNXZ01000005">
    <property type="protein sequence ID" value="TDP94969.1"/>
    <property type="molecule type" value="Genomic_DNA"/>
</dbReference>
<feature type="region of interest" description="Disordered" evidence="3">
    <location>
        <begin position="119"/>
        <end position="144"/>
    </location>
</feature>
<feature type="active site" description="Charge relay system" evidence="1">
    <location>
        <position position="296"/>
    </location>
</feature>
<keyword evidence="6" id="KW-1185">Reference proteome</keyword>
<name>A0A4R6S5A0_LABRH</name>
<evidence type="ECO:0000256" key="3">
    <source>
        <dbReference type="SAM" id="MobiDB-lite"/>
    </source>
</evidence>
<feature type="domain" description="Acetyl xylan esterase" evidence="4">
    <location>
        <begin position="1"/>
        <end position="313"/>
    </location>
</feature>
<organism evidence="5 6">
    <name type="scientific">Labedaea rhizosphaerae</name>
    <dbReference type="NCBI Taxonomy" id="598644"/>
    <lineage>
        <taxon>Bacteria</taxon>
        <taxon>Bacillati</taxon>
        <taxon>Actinomycetota</taxon>
        <taxon>Actinomycetes</taxon>
        <taxon>Pseudonocardiales</taxon>
        <taxon>Pseudonocardiaceae</taxon>
        <taxon>Labedaea</taxon>
    </lineage>
</organism>
<dbReference type="AlphaFoldDB" id="A0A4R6S5A0"/>
<dbReference type="InterPro" id="IPR008391">
    <property type="entry name" value="AXE1_dom"/>
</dbReference>
<feature type="binding site" evidence="2">
    <location>
        <position position="91"/>
    </location>
    <ligand>
        <name>substrate</name>
    </ligand>
</feature>
<feature type="active site" description="Nucleophile" evidence="1">
    <location>
        <position position="181"/>
    </location>
</feature>
<dbReference type="PANTHER" id="PTHR40111">
    <property type="entry name" value="CEPHALOSPORIN-C DEACETYLASE"/>
    <property type="match status" value="1"/>
</dbReference>
<accession>A0A4R6S5A0</accession>
<reference evidence="5 6" key="1">
    <citation type="submission" date="2019-03" db="EMBL/GenBank/DDBJ databases">
        <title>Genomic Encyclopedia of Type Strains, Phase IV (KMG-IV): sequencing the most valuable type-strain genomes for metagenomic binning, comparative biology and taxonomic classification.</title>
        <authorList>
            <person name="Goeker M."/>
        </authorList>
    </citation>
    <scope>NUCLEOTIDE SEQUENCE [LARGE SCALE GENOMIC DNA]</scope>
    <source>
        <strain evidence="5 6">DSM 45361</strain>
    </source>
</reference>
<evidence type="ECO:0000313" key="5">
    <source>
        <dbReference type="EMBL" id="TDP94969.1"/>
    </source>
</evidence>
<feature type="active site" description="Charge relay system" evidence="1">
    <location>
        <position position="267"/>
    </location>
</feature>
<proteinExistence type="predicted"/>
<dbReference type="Pfam" id="PF05448">
    <property type="entry name" value="AXE1"/>
    <property type="match status" value="1"/>
</dbReference>